<evidence type="ECO:0000313" key="10">
    <source>
        <dbReference type="Proteomes" id="UP000230069"/>
    </source>
</evidence>
<comment type="pathway">
    <text evidence="1">Pyrimidine metabolism; UMP biosynthesis via de novo pathway; (S)-dihydroorotate from bicarbonate: step 3/3.</text>
</comment>
<evidence type="ECO:0000313" key="9">
    <source>
        <dbReference type="EMBL" id="PIA47088.1"/>
    </source>
</evidence>
<dbReference type="EMBL" id="KZ305031">
    <property type="protein sequence ID" value="PIA47088.1"/>
    <property type="molecule type" value="Genomic_DNA"/>
</dbReference>
<name>A0A2G5DUA9_AQUCA</name>
<dbReference type="InterPro" id="IPR032466">
    <property type="entry name" value="Metal_Hydrolase"/>
</dbReference>
<keyword evidence="4" id="KW-0479">Metal-binding</keyword>
<gene>
    <name evidence="9" type="ORF">AQUCO_01400056v1</name>
</gene>
<sequence length="301" mass="33731">MLFSCGVHLRRRLLSLQETLVKSGEDMGCLRALGMMTTPNACKASKFPFGKVDWSRPVSTGVRMELSITKPDDWHLHLREGDLLQAVVSHSASQFGRAIVMPNLKPPVTTTDAAMTYRESILKTLPSNSDFDPLMTLYLTDKTHPDEIKHARRSGVVFGVKLYPAGATTNSQDGVTDVIGNCLPVLKEMIEQNMPLLVHGEATNPMVDIFDREKVFIDTILRPLIEKLPDLKVVMEHITTQDAVRFIESCREGSVAATVTPQHLVLNRNALFQGGLQPHNFCFPVLKREIHRSCLRCDEWK</sequence>
<comment type="similarity">
    <text evidence="2">Belongs to the metallo-dependent hydrolases superfamily. DHOase family. Class II DHOase subfamily.</text>
</comment>
<dbReference type="AlphaFoldDB" id="A0A2G5DUA9"/>
<evidence type="ECO:0000256" key="2">
    <source>
        <dbReference type="ARBA" id="ARBA00005631"/>
    </source>
</evidence>
<dbReference type="PROSITE" id="PS00482">
    <property type="entry name" value="DIHYDROOROTASE_1"/>
    <property type="match status" value="1"/>
</dbReference>
<dbReference type="InterPro" id="IPR006680">
    <property type="entry name" value="Amidohydro-rel"/>
</dbReference>
<dbReference type="GO" id="GO:0044205">
    <property type="term" value="P:'de novo' UMP biosynthetic process"/>
    <property type="evidence" value="ECO:0007669"/>
    <property type="project" value="UniProtKB-UniPathway"/>
</dbReference>
<dbReference type="EC" id="3.5.2.3" evidence="3"/>
<feature type="domain" description="Amidohydrolase-related" evidence="8">
    <location>
        <begin position="73"/>
        <end position="264"/>
    </location>
</feature>
<dbReference type="PANTHER" id="PTHR43137:SF1">
    <property type="entry name" value="DIHYDROOROTASE"/>
    <property type="match status" value="1"/>
</dbReference>
<dbReference type="Pfam" id="PF01979">
    <property type="entry name" value="Amidohydro_1"/>
    <property type="match status" value="1"/>
</dbReference>
<dbReference type="SUPFAM" id="SSF51556">
    <property type="entry name" value="Metallo-dependent hydrolases"/>
    <property type="match status" value="1"/>
</dbReference>
<dbReference type="InterPro" id="IPR004721">
    <property type="entry name" value="DHOdimr"/>
</dbReference>
<protein>
    <recommendedName>
        <fullName evidence="3">dihydroorotase</fullName>
        <ecNumber evidence="3">3.5.2.3</ecNumber>
    </recommendedName>
</protein>
<dbReference type="GO" id="GO:0009507">
    <property type="term" value="C:chloroplast"/>
    <property type="evidence" value="ECO:0007669"/>
    <property type="project" value="TreeGrafter"/>
</dbReference>
<dbReference type="Gene3D" id="3.20.20.140">
    <property type="entry name" value="Metal-dependent hydrolases"/>
    <property type="match status" value="1"/>
</dbReference>
<evidence type="ECO:0000256" key="7">
    <source>
        <dbReference type="ARBA" id="ARBA00022975"/>
    </source>
</evidence>
<keyword evidence="10" id="KW-1185">Reference proteome</keyword>
<evidence type="ECO:0000256" key="1">
    <source>
        <dbReference type="ARBA" id="ARBA00004880"/>
    </source>
</evidence>
<dbReference type="NCBIfam" id="TIGR00856">
    <property type="entry name" value="pyrC_dimer"/>
    <property type="match status" value="1"/>
</dbReference>
<dbReference type="UniPathway" id="UPA00070">
    <property type="reaction ID" value="UER00117"/>
</dbReference>
<evidence type="ECO:0000256" key="6">
    <source>
        <dbReference type="ARBA" id="ARBA00022833"/>
    </source>
</evidence>
<dbReference type="GO" id="GO:0046872">
    <property type="term" value="F:metal ion binding"/>
    <property type="evidence" value="ECO:0007669"/>
    <property type="project" value="UniProtKB-KW"/>
</dbReference>
<keyword evidence="6" id="KW-0862">Zinc</keyword>
<dbReference type="InterPro" id="IPR002195">
    <property type="entry name" value="Dihydroorotase_CS"/>
</dbReference>
<proteinExistence type="inferred from homology"/>
<dbReference type="OrthoDB" id="1670005at2759"/>
<keyword evidence="7" id="KW-0665">Pyrimidine biosynthesis</keyword>
<accession>A0A2G5DUA9</accession>
<dbReference type="GO" id="GO:0006207">
    <property type="term" value="P:'de novo' pyrimidine nucleobase biosynthetic process"/>
    <property type="evidence" value="ECO:0007669"/>
    <property type="project" value="TreeGrafter"/>
</dbReference>
<dbReference type="PANTHER" id="PTHR43137">
    <property type="entry name" value="DIHYDROOROTASE"/>
    <property type="match status" value="1"/>
</dbReference>
<evidence type="ECO:0000256" key="3">
    <source>
        <dbReference type="ARBA" id="ARBA00012860"/>
    </source>
</evidence>
<evidence type="ECO:0000256" key="5">
    <source>
        <dbReference type="ARBA" id="ARBA00022801"/>
    </source>
</evidence>
<evidence type="ECO:0000259" key="8">
    <source>
        <dbReference type="Pfam" id="PF01979"/>
    </source>
</evidence>
<dbReference type="Proteomes" id="UP000230069">
    <property type="component" value="Unassembled WGS sequence"/>
</dbReference>
<evidence type="ECO:0000256" key="4">
    <source>
        <dbReference type="ARBA" id="ARBA00022723"/>
    </source>
</evidence>
<organism evidence="9 10">
    <name type="scientific">Aquilegia coerulea</name>
    <name type="common">Rocky mountain columbine</name>
    <dbReference type="NCBI Taxonomy" id="218851"/>
    <lineage>
        <taxon>Eukaryota</taxon>
        <taxon>Viridiplantae</taxon>
        <taxon>Streptophyta</taxon>
        <taxon>Embryophyta</taxon>
        <taxon>Tracheophyta</taxon>
        <taxon>Spermatophyta</taxon>
        <taxon>Magnoliopsida</taxon>
        <taxon>Ranunculales</taxon>
        <taxon>Ranunculaceae</taxon>
        <taxon>Thalictroideae</taxon>
        <taxon>Aquilegia</taxon>
    </lineage>
</organism>
<reference evidence="9 10" key="1">
    <citation type="submission" date="2017-09" db="EMBL/GenBank/DDBJ databases">
        <title>WGS assembly of Aquilegia coerulea Goldsmith.</title>
        <authorList>
            <person name="Hodges S."/>
            <person name="Kramer E."/>
            <person name="Nordborg M."/>
            <person name="Tomkins J."/>
            <person name="Borevitz J."/>
            <person name="Derieg N."/>
            <person name="Yan J."/>
            <person name="Mihaltcheva S."/>
            <person name="Hayes R.D."/>
            <person name="Rokhsar D."/>
        </authorList>
    </citation>
    <scope>NUCLEOTIDE SEQUENCE [LARGE SCALE GENOMIC DNA]</scope>
    <source>
        <strain evidence="10">cv. Goldsmith</strain>
    </source>
</reference>
<dbReference type="GO" id="GO:0004151">
    <property type="term" value="F:dihydroorotase activity"/>
    <property type="evidence" value="ECO:0007669"/>
    <property type="project" value="UniProtKB-EC"/>
</dbReference>
<keyword evidence="5" id="KW-0378">Hydrolase</keyword>